<evidence type="ECO:0000313" key="2">
    <source>
        <dbReference type="EMBL" id="MCQ8183954.1"/>
    </source>
</evidence>
<accession>A0A9X2L6P6</accession>
<sequence>MGYLLLALLCIRSYFAPALSPSKRPHSVPFGVWVWIASMIVMLVALFAGHFGNDLGLAKTIKSTIGWAKGWALLALFPLVGACLHIRAETIFRACGYFSLQTLVLLPLFVLAPLAGLPEALFVSPLKVIGGPGPEVFTVYLYSMAPDSGLARWQFLAPWAPAAGLIANLLFISAMEERNRFWKAVGVAAALSIVVLCQSRMAMLSLLFIYPAAWAVSRILRPTTFLAASVASLAAGILAPVLLRIADAAIGSFTSARADSSRVRGALNRIARERGLEENPIWGHGVVEPGPHYVEYMPIGSHHSWYGLIFVKGLVGFFAFLVPVVWSLLELSVLSSALKSARAALACLLLMIFFSFGENMEMLAYLYWPGLTLMGIAFRDGMLLQRSVSGESH</sequence>
<feature type="transmembrane region" description="Helical" evidence="1">
    <location>
        <begin position="187"/>
        <end position="213"/>
    </location>
</feature>
<keyword evidence="1" id="KW-0812">Transmembrane</keyword>
<feature type="transmembrane region" description="Helical" evidence="1">
    <location>
        <begin position="340"/>
        <end position="356"/>
    </location>
</feature>
<feature type="transmembrane region" description="Helical" evidence="1">
    <location>
        <begin position="70"/>
        <end position="88"/>
    </location>
</feature>
<feature type="transmembrane region" description="Helical" evidence="1">
    <location>
        <begin position="362"/>
        <end position="378"/>
    </location>
</feature>
<dbReference type="EMBL" id="JANIBC010000001">
    <property type="protein sequence ID" value="MCQ8183954.1"/>
    <property type="molecule type" value="Genomic_DNA"/>
</dbReference>
<dbReference type="Proteomes" id="UP001142610">
    <property type="component" value="Unassembled WGS sequence"/>
</dbReference>
<dbReference type="AlphaFoldDB" id="A0A9X2L6P6"/>
<gene>
    <name evidence="2" type="ORF">NOG11_00995</name>
</gene>
<feature type="transmembrane region" description="Helical" evidence="1">
    <location>
        <begin position="100"/>
        <end position="117"/>
    </location>
</feature>
<feature type="transmembrane region" description="Helical" evidence="1">
    <location>
        <begin position="225"/>
        <end position="246"/>
    </location>
</feature>
<evidence type="ECO:0008006" key="4">
    <source>
        <dbReference type="Google" id="ProtNLM"/>
    </source>
</evidence>
<protein>
    <recommendedName>
        <fullName evidence="4">Capsular biosynthesis protein</fullName>
    </recommendedName>
</protein>
<name>A0A9X2L6P6_9PROT</name>
<feature type="transmembrane region" description="Helical" evidence="1">
    <location>
        <begin position="28"/>
        <end position="49"/>
    </location>
</feature>
<keyword evidence="1" id="KW-0472">Membrane</keyword>
<evidence type="ECO:0000256" key="1">
    <source>
        <dbReference type="SAM" id="Phobius"/>
    </source>
</evidence>
<evidence type="ECO:0000313" key="3">
    <source>
        <dbReference type="Proteomes" id="UP001142610"/>
    </source>
</evidence>
<keyword evidence="3" id="KW-1185">Reference proteome</keyword>
<organism evidence="2 3">
    <name type="scientific">Parvularcula maris</name>
    <dbReference type="NCBI Taxonomy" id="2965077"/>
    <lineage>
        <taxon>Bacteria</taxon>
        <taxon>Pseudomonadati</taxon>
        <taxon>Pseudomonadota</taxon>
        <taxon>Alphaproteobacteria</taxon>
        <taxon>Parvularculales</taxon>
        <taxon>Parvularculaceae</taxon>
        <taxon>Parvularcula</taxon>
    </lineage>
</organism>
<keyword evidence="1" id="KW-1133">Transmembrane helix</keyword>
<feature type="transmembrane region" description="Helical" evidence="1">
    <location>
        <begin position="155"/>
        <end position="175"/>
    </location>
</feature>
<reference evidence="2" key="1">
    <citation type="submission" date="2022-07" db="EMBL/GenBank/DDBJ databases">
        <title>Parvularcula maris sp. nov., an algicidal bacterium isolated from seawater.</title>
        <authorList>
            <person name="Li F."/>
        </authorList>
    </citation>
    <scope>NUCLEOTIDE SEQUENCE</scope>
    <source>
        <strain evidence="2">BGMRC 0090</strain>
    </source>
</reference>
<feature type="transmembrane region" description="Helical" evidence="1">
    <location>
        <begin position="305"/>
        <end position="328"/>
    </location>
</feature>
<proteinExistence type="predicted"/>
<comment type="caution">
    <text evidence="2">The sequence shown here is derived from an EMBL/GenBank/DDBJ whole genome shotgun (WGS) entry which is preliminary data.</text>
</comment>